<feature type="active site" description="O-isoaspartyl threonine intermediate" evidence="1">
    <location>
        <position position="9"/>
    </location>
</feature>
<dbReference type="PANTHER" id="PTHR11707:SF28">
    <property type="entry name" value="60 KDA LYSOPHOSPHOLIPASE"/>
    <property type="match status" value="1"/>
</dbReference>
<dbReference type="AlphaFoldDB" id="A0A2V1HQR3"/>
<comment type="caution">
    <text evidence="3">The sequence shown here is derived from an EMBL/GenBank/DDBJ whole genome shotgun (WGS) entry which is preliminary data.</text>
</comment>
<dbReference type="PRINTS" id="PR00139">
    <property type="entry name" value="ASNGLNASE"/>
</dbReference>
<dbReference type="InterPro" id="IPR036152">
    <property type="entry name" value="Asp/glu_Ase-like_sf"/>
</dbReference>
<evidence type="ECO:0000259" key="2">
    <source>
        <dbReference type="Pfam" id="PF00710"/>
    </source>
</evidence>
<dbReference type="Pfam" id="PF00710">
    <property type="entry name" value="Asparaginase"/>
    <property type="match status" value="1"/>
</dbReference>
<dbReference type="InterPro" id="IPR006034">
    <property type="entry name" value="Asparaginase/glutaminase-like"/>
</dbReference>
<name>A0A2V1HQR3_9MICO</name>
<organism evidence="3 4">
    <name type="scientific">Amnibacterium flavum</name>
    <dbReference type="NCBI Taxonomy" id="2173173"/>
    <lineage>
        <taxon>Bacteria</taxon>
        <taxon>Bacillati</taxon>
        <taxon>Actinomycetota</taxon>
        <taxon>Actinomycetes</taxon>
        <taxon>Micrococcales</taxon>
        <taxon>Microbacteriaceae</taxon>
        <taxon>Amnibacterium</taxon>
    </lineage>
</organism>
<accession>A0A2V1HQR3</accession>
<keyword evidence="4" id="KW-1185">Reference proteome</keyword>
<reference evidence="3 4" key="1">
    <citation type="submission" date="2018-05" db="EMBL/GenBank/DDBJ databases">
        <title>Amnibacterium sp. M8JJ-5, whole genome shotgun sequence.</title>
        <authorList>
            <person name="Tuo L."/>
        </authorList>
    </citation>
    <scope>NUCLEOTIDE SEQUENCE [LARGE SCALE GENOMIC DNA]</scope>
    <source>
        <strain evidence="3 4">M8JJ-5</strain>
    </source>
</reference>
<dbReference type="InterPro" id="IPR027474">
    <property type="entry name" value="L-asparaginase_N"/>
</dbReference>
<evidence type="ECO:0000313" key="3">
    <source>
        <dbReference type="EMBL" id="PVZ93320.1"/>
    </source>
</evidence>
<evidence type="ECO:0000256" key="1">
    <source>
        <dbReference type="PIRSR" id="PIRSR001220-1"/>
    </source>
</evidence>
<protein>
    <submittedName>
        <fullName evidence="3">L-asparaginase</fullName>
    </submittedName>
</protein>
<dbReference type="InterPro" id="IPR037152">
    <property type="entry name" value="L-asparaginase_N_sf"/>
</dbReference>
<dbReference type="PANTHER" id="PTHR11707">
    <property type="entry name" value="L-ASPARAGINASE"/>
    <property type="match status" value="1"/>
</dbReference>
<dbReference type="PIRSF" id="PIRSF001220">
    <property type="entry name" value="L-ASNase_gatD"/>
    <property type="match status" value="1"/>
</dbReference>
<dbReference type="Proteomes" id="UP000244893">
    <property type="component" value="Unassembled WGS sequence"/>
</dbReference>
<dbReference type="EMBL" id="QEOP01000005">
    <property type="protein sequence ID" value="PVZ93320.1"/>
    <property type="molecule type" value="Genomic_DNA"/>
</dbReference>
<dbReference type="GO" id="GO:0004067">
    <property type="term" value="F:asparaginase activity"/>
    <property type="evidence" value="ECO:0007669"/>
    <property type="project" value="UniProtKB-UniRule"/>
</dbReference>
<dbReference type="PROSITE" id="PS51732">
    <property type="entry name" value="ASN_GLN_ASE_3"/>
    <property type="match status" value="1"/>
</dbReference>
<dbReference type="Gene3D" id="3.40.50.1170">
    <property type="entry name" value="L-asparaginase, N-terminal domain"/>
    <property type="match status" value="1"/>
</dbReference>
<dbReference type="PIRSF" id="PIRSF500176">
    <property type="entry name" value="L_ASNase"/>
    <property type="match status" value="1"/>
</dbReference>
<sequence>MLLLATGGTIDKVYGLRGELEIGPPAAAALLAAAGIEISIESILSKDSLTLTDVDRATIVNHVRSRQATKLLITHGTDTMTDTAAALLESGVVADRTVVLTGAMRPASMIGSDAAFNLGAAIIAARTLPAGVYIVMHGTVFAANAVAKSHSAGRFVPVSH</sequence>
<feature type="domain" description="L-asparaginase N-terminal" evidence="2">
    <location>
        <begin position="2"/>
        <end position="152"/>
    </location>
</feature>
<gene>
    <name evidence="3" type="ORF">DDQ50_16515</name>
</gene>
<dbReference type="OrthoDB" id="9788068at2"/>
<evidence type="ECO:0000313" key="4">
    <source>
        <dbReference type="Proteomes" id="UP000244893"/>
    </source>
</evidence>
<dbReference type="SUPFAM" id="SSF53774">
    <property type="entry name" value="Glutaminase/Asparaginase"/>
    <property type="match status" value="1"/>
</dbReference>
<proteinExistence type="predicted"/>